<dbReference type="EC" id="4.2.1.47" evidence="4"/>
<evidence type="ECO:0000256" key="6">
    <source>
        <dbReference type="ARBA" id="ARBA00059383"/>
    </source>
</evidence>
<evidence type="ECO:0000256" key="5">
    <source>
        <dbReference type="ARBA" id="ARBA00023239"/>
    </source>
</evidence>
<dbReference type="STRING" id="341036.SAMN05660649_03071"/>
<reference evidence="9" key="1">
    <citation type="submission" date="2016-10" db="EMBL/GenBank/DDBJ databases">
        <authorList>
            <person name="Varghese N."/>
            <person name="Submissions S."/>
        </authorList>
    </citation>
    <scope>NUCLEOTIDE SEQUENCE [LARGE SCALE GENOMIC DNA]</scope>
    <source>
        <strain evidence="9">DSM 17038</strain>
    </source>
</reference>
<evidence type="ECO:0000256" key="3">
    <source>
        <dbReference type="ARBA" id="ARBA00009263"/>
    </source>
</evidence>
<feature type="domain" description="NAD(P)-binding" evidence="7">
    <location>
        <begin position="5"/>
        <end position="312"/>
    </location>
</feature>
<keyword evidence="5" id="KW-0456">Lyase</keyword>
<sequence length="331" mass="38058">MKKALITGISGQDGSYLAELLLEKGYEVHGIIRKVSFEDARHRLMNIAHIQDKIYLHGASLENQLSLYKVVKDVQPDECYHLAAMSFVNYGLEEASILTTNFNGTHYLLEAIREIVPFCHLYFAGSSEMFGYADISPQNELTPFRPRSMYGISKLAGYHLVNIYRKRYGIFICTGILYNHESPRRGFEFVTRKITSTAVKIKIGLEHKLILGNLNARRDWGYAPDYVRAMWMMLQQDMPDDYIVATGKTHSVQDFVKITFKMLNLNYKDYVVTDQKFYRTAEEVPLSGDSQKIRAGLGWKTTKNLTEIIEEMVKEDLKIEGLKCRYDSSII</sequence>
<dbReference type="EMBL" id="FOOX01000011">
    <property type="protein sequence ID" value="SFG89731.1"/>
    <property type="molecule type" value="Genomic_DNA"/>
</dbReference>
<evidence type="ECO:0000256" key="1">
    <source>
        <dbReference type="ARBA" id="ARBA00000188"/>
    </source>
</evidence>
<dbReference type="PANTHER" id="PTHR43715:SF1">
    <property type="entry name" value="GDP-MANNOSE 4,6 DEHYDRATASE"/>
    <property type="match status" value="1"/>
</dbReference>
<dbReference type="FunFam" id="3.40.50.720:FF:000924">
    <property type="entry name" value="GDP-mannose 4,6 dehydratase"/>
    <property type="match status" value="1"/>
</dbReference>
<dbReference type="Gene3D" id="3.90.25.10">
    <property type="entry name" value="UDP-galactose 4-epimerase, domain 1"/>
    <property type="match status" value="1"/>
</dbReference>
<dbReference type="CDD" id="cd05260">
    <property type="entry name" value="GDP_MD_SDR_e"/>
    <property type="match status" value="1"/>
</dbReference>
<protein>
    <recommendedName>
        <fullName evidence="4">GDP-mannose 4,6-dehydratase</fullName>
        <ecNumber evidence="4">4.2.1.47</ecNumber>
    </recommendedName>
</protein>
<organism evidence="8 9">
    <name type="scientific">Desulfotruncus arcticus DSM 17038</name>
    <dbReference type="NCBI Taxonomy" id="1121424"/>
    <lineage>
        <taxon>Bacteria</taxon>
        <taxon>Bacillati</taxon>
        <taxon>Bacillota</taxon>
        <taxon>Clostridia</taxon>
        <taxon>Eubacteriales</taxon>
        <taxon>Desulfallaceae</taxon>
        <taxon>Desulfotruncus</taxon>
    </lineage>
</organism>
<evidence type="ECO:0000256" key="4">
    <source>
        <dbReference type="ARBA" id="ARBA00011989"/>
    </source>
</evidence>
<evidence type="ECO:0000259" key="7">
    <source>
        <dbReference type="Pfam" id="PF16363"/>
    </source>
</evidence>
<dbReference type="AlphaFoldDB" id="A0A1I2VRC0"/>
<proteinExistence type="inferred from homology"/>
<dbReference type="Proteomes" id="UP000199337">
    <property type="component" value="Unassembled WGS sequence"/>
</dbReference>
<accession>A0A1I2VRC0</accession>
<dbReference type="InterPro" id="IPR036291">
    <property type="entry name" value="NAD(P)-bd_dom_sf"/>
</dbReference>
<comment type="cofactor">
    <cofactor evidence="2">
        <name>NADP(+)</name>
        <dbReference type="ChEBI" id="CHEBI:58349"/>
    </cofactor>
</comment>
<dbReference type="Pfam" id="PF16363">
    <property type="entry name" value="GDP_Man_Dehyd"/>
    <property type="match status" value="1"/>
</dbReference>
<comment type="catalytic activity">
    <reaction evidence="1">
        <text>GDP-alpha-D-mannose = GDP-4-dehydro-alpha-D-rhamnose + H2O</text>
        <dbReference type="Rhea" id="RHEA:23820"/>
        <dbReference type="ChEBI" id="CHEBI:15377"/>
        <dbReference type="ChEBI" id="CHEBI:57527"/>
        <dbReference type="ChEBI" id="CHEBI:57964"/>
        <dbReference type="EC" id="4.2.1.47"/>
    </reaction>
</comment>
<evidence type="ECO:0000313" key="9">
    <source>
        <dbReference type="Proteomes" id="UP000199337"/>
    </source>
</evidence>
<evidence type="ECO:0000313" key="8">
    <source>
        <dbReference type="EMBL" id="SFG89731.1"/>
    </source>
</evidence>
<dbReference type="Gene3D" id="3.40.50.720">
    <property type="entry name" value="NAD(P)-binding Rossmann-like Domain"/>
    <property type="match status" value="1"/>
</dbReference>
<dbReference type="SUPFAM" id="SSF51735">
    <property type="entry name" value="NAD(P)-binding Rossmann-fold domains"/>
    <property type="match status" value="1"/>
</dbReference>
<dbReference type="InterPro" id="IPR006368">
    <property type="entry name" value="GDP_Man_deHydtase"/>
</dbReference>
<dbReference type="OrthoDB" id="9779041at2"/>
<keyword evidence="9" id="KW-1185">Reference proteome</keyword>
<dbReference type="InterPro" id="IPR016040">
    <property type="entry name" value="NAD(P)-bd_dom"/>
</dbReference>
<name>A0A1I2VRC0_9FIRM</name>
<dbReference type="GO" id="GO:0008446">
    <property type="term" value="F:GDP-mannose 4,6-dehydratase activity"/>
    <property type="evidence" value="ECO:0007669"/>
    <property type="project" value="UniProtKB-EC"/>
</dbReference>
<comment type="similarity">
    <text evidence="3">Belongs to the NAD(P)-dependent epimerase/dehydratase family. GDP-mannose 4,6-dehydratase subfamily.</text>
</comment>
<dbReference type="PANTHER" id="PTHR43715">
    <property type="entry name" value="GDP-MANNOSE 4,6-DEHYDRATASE"/>
    <property type="match status" value="1"/>
</dbReference>
<comment type="function">
    <text evidence="6">Catalyzes the conversion of GDP-D-mannose to GDP-4-dehydro-6-deoxy-D-mannose.</text>
</comment>
<dbReference type="GO" id="GO:0042351">
    <property type="term" value="P:'de novo' GDP-L-fucose biosynthetic process"/>
    <property type="evidence" value="ECO:0007669"/>
    <property type="project" value="TreeGrafter"/>
</dbReference>
<evidence type="ECO:0000256" key="2">
    <source>
        <dbReference type="ARBA" id="ARBA00001937"/>
    </source>
</evidence>
<dbReference type="RefSeq" id="WP_092472254.1">
    <property type="nucleotide sequence ID" value="NZ_FOOX01000011.1"/>
</dbReference>
<gene>
    <name evidence="8" type="ORF">SAMN05660649_03071</name>
</gene>